<gene>
    <name evidence="1" type="ORF">IE53DRAFT_66825</name>
</gene>
<protein>
    <submittedName>
        <fullName evidence="1">Uncharacterized protein</fullName>
    </submittedName>
</protein>
<keyword evidence="2" id="KW-1185">Reference proteome</keyword>
<evidence type="ECO:0000313" key="2">
    <source>
        <dbReference type="Proteomes" id="UP000245626"/>
    </source>
</evidence>
<proteinExistence type="predicted"/>
<sequence>MMRYFLISLLLSRPWTSNPLAAQDHQLQLESPPFLLPRPLSPNVVHSLIFPPLLTLVERNACLEVSIDDPISASPFHNSFILTFLSFPSGSFASQAGHVLP</sequence>
<organism evidence="1 2">
    <name type="scientific">Violaceomyces palustris</name>
    <dbReference type="NCBI Taxonomy" id="1673888"/>
    <lineage>
        <taxon>Eukaryota</taxon>
        <taxon>Fungi</taxon>
        <taxon>Dikarya</taxon>
        <taxon>Basidiomycota</taxon>
        <taxon>Ustilaginomycotina</taxon>
        <taxon>Ustilaginomycetes</taxon>
        <taxon>Violaceomycetales</taxon>
        <taxon>Violaceomycetaceae</taxon>
        <taxon>Violaceomyces</taxon>
    </lineage>
</organism>
<accession>A0ACD0NYX7</accession>
<reference evidence="1 2" key="1">
    <citation type="journal article" date="2018" name="Mol. Biol. Evol.">
        <title>Broad Genomic Sampling Reveals a Smut Pathogenic Ancestry of the Fungal Clade Ustilaginomycotina.</title>
        <authorList>
            <person name="Kijpornyongpan T."/>
            <person name="Mondo S.J."/>
            <person name="Barry K."/>
            <person name="Sandor L."/>
            <person name="Lee J."/>
            <person name="Lipzen A."/>
            <person name="Pangilinan J."/>
            <person name="LaButti K."/>
            <person name="Hainaut M."/>
            <person name="Henrissat B."/>
            <person name="Grigoriev I.V."/>
            <person name="Spatafora J.W."/>
            <person name="Aime M.C."/>
        </authorList>
    </citation>
    <scope>NUCLEOTIDE SEQUENCE [LARGE SCALE GENOMIC DNA]</scope>
    <source>
        <strain evidence="1 2">SA 807</strain>
    </source>
</reference>
<dbReference type="Proteomes" id="UP000245626">
    <property type="component" value="Unassembled WGS sequence"/>
</dbReference>
<dbReference type="EMBL" id="KZ819875">
    <property type="protein sequence ID" value="PWN51050.1"/>
    <property type="molecule type" value="Genomic_DNA"/>
</dbReference>
<name>A0ACD0NYX7_9BASI</name>
<evidence type="ECO:0000313" key="1">
    <source>
        <dbReference type="EMBL" id="PWN51050.1"/>
    </source>
</evidence>